<name>A0AAV2ETX1_9ROSI</name>
<dbReference type="EMBL" id="OZ034818">
    <property type="protein sequence ID" value="CAL1388915.1"/>
    <property type="molecule type" value="Genomic_DNA"/>
</dbReference>
<organism evidence="3 4">
    <name type="scientific">Linum trigynum</name>
    <dbReference type="NCBI Taxonomy" id="586398"/>
    <lineage>
        <taxon>Eukaryota</taxon>
        <taxon>Viridiplantae</taxon>
        <taxon>Streptophyta</taxon>
        <taxon>Embryophyta</taxon>
        <taxon>Tracheophyta</taxon>
        <taxon>Spermatophyta</taxon>
        <taxon>Magnoliopsida</taxon>
        <taxon>eudicotyledons</taxon>
        <taxon>Gunneridae</taxon>
        <taxon>Pentapetalae</taxon>
        <taxon>rosids</taxon>
        <taxon>fabids</taxon>
        <taxon>Malpighiales</taxon>
        <taxon>Linaceae</taxon>
        <taxon>Linum</taxon>
    </lineage>
</organism>
<feature type="chain" id="PRO_5043348587" description="Secreted protein" evidence="2">
    <location>
        <begin position="24"/>
        <end position="130"/>
    </location>
</feature>
<feature type="region of interest" description="Disordered" evidence="1">
    <location>
        <begin position="108"/>
        <end position="130"/>
    </location>
</feature>
<sequence>MLVAGGRFLPSLALLVAPKSLCTLTVKFSSAAAPLKDEEEKNCSVASQTEWLLLPPHYRSAVADDGTRLAHPAGMAATTGRTEPQSRRATAEAEQWIFLIFFVLERNSSGGGEKNNRRDNSAGGDWAGWD</sequence>
<keyword evidence="2" id="KW-0732">Signal</keyword>
<accession>A0AAV2ETX1</accession>
<evidence type="ECO:0008006" key="5">
    <source>
        <dbReference type="Google" id="ProtNLM"/>
    </source>
</evidence>
<evidence type="ECO:0000313" key="3">
    <source>
        <dbReference type="EMBL" id="CAL1388915.1"/>
    </source>
</evidence>
<proteinExistence type="predicted"/>
<evidence type="ECO:0000256" key="1">
    <source>
        <dbReference type="SAM" id="MobiDB-lite"/>
    </source>
</evidence>
<dbReference type="Proteomes" id="UP001497516">
    <property type="component" value="Chromosome 5"/>
</dbReference>
<evidence type="ECO:0000313" key="4">
    <source>
        <dbReference type="Proteomes" id="UP001497516"/>
    </source>
</evidence>
<evidence type="ECO:0000256" key="2">
    <source>
        <dbReference type="SAM" id="SignalP"/>
    </source>
</evidence>
<feature type="signal peptide" evidence="2">
    <location>
        <begin position="1"/>
        <end position="23"/>
    </location>
</feature>
<gene>
    <name evidence="3" type="ORF">LTRI10_LOCUS29811</name>
</gene>
<dbReference type="AlphaFoldDB" id="A0AAV2ETX1"/>
<keyword evidence="4" id="KW-1185">Reference proteome</keyword>
<reference evidence="3 4" key="1">
    <citation type="submission" date="2024-04" db="EMBL/GenBank/DDBJ databases">
        <authorList>
            <person name="Fracassetti M."/>
        </authorList>
    </citation>
    <scope>NUCLEOTIDE SEQUENCE [LARGE SCALE GENOMIC DNA]</scope>
</reference>
<protein>
    <recommendedName>
        <fullName evidence="5">Secreted protein</fullName>
    </recommendedName>
</protein>